<proteinExistence type="predicted"/>
<keyword evidence="2" id="KW-1133">Transmembrane helix</keyword>
<keyword evidence="2" id="KW-0812">Transmembrane</keyword>
<dbReference type="PANTHER" id="PTHR12517:SF0">
    <property type="entry name" value="INTERMEMBRANE LIPID TRANSFER PROTEIN VPS13B"/>
    <property type="match status" value="1"/>
</dbReference>
<feature type="transmembrane region" description="Helical" evidence="2">
    <location>
        <begin position="100"/>
        <end position="119"/>
    </location>
</feature>
<dbReference type="Proteomes" id="UP001054945">
    <property type="component" value="Unassembled WGS sequence"/>
</dbReference>
<keyword evidence="1" id="KW-0813">Transport</keyword>
<feature type="domain" description="Chorein N-terminal" evidence="3">
    <location>
        <begin position="3"/>
        <end position="143"/>
    </location>
</feature>
<keyword evidence="5" id="KW-1185">Reference proteome</keyword>
<gene>
    <name evidence="4" type="primary">VPS13B</name>
    <name evidence="4" type="ORF">CEXT_625431</name>
</gene>
<name>A0AAV4MLM6_CAEEX</name>
<evidence type="ECO:0000256" key="1">
    <source>
        <dbReference type="ARBA" id="ARBA00022448"/>
    </source>
</evidence>
<dbReference type="PANTHER" id="PTHR12517">
    <property type="entry name" value="VACUOLAR PROTEIN SORTING-ASSOCIATED PROTEIN 13B"/>
    <property type="match status" value="1"/>
</dbReference>
<dbReference type="Pfam" id="PF12624">
    <property type="entry name" value="VPS13_N"/>
    <property type="match status" value="1"/>
</dbReference>
<organism evidence="4 5">
    <name type="scientific">Caerostris extrusa</name>
    <name type="common">Bark spider</name>
    <name type="synonym">Caerostris bankana</name>
    <dbReference type="NCBI Taxonomy" id="172846"/>
    <lineage>
        <taxon>Eukaryota</taxon>
        <taxon>Metazoa</taxon>
        <taxon>Ecdysozoa</taxon>
        <taxon>Arthropoda</taxon>
        <taxon>Chelicerata</taxon>
        <taxon>Arachnida</taxon>
        <taxon>Araneae</taxon>
        <taxon>Araneomorphae</taxon>
        <taxon>Entelegynae</taxon>
        <taxon>Araneoidea</taxon>
        <taxon>Araneidae</taxon>
        <taxon>Caerostris</taxon>
    </lineage>
</organism>
<evidence type="ECO:0000259" key="3">
    <source>
        <dbReference type="Pfam" id="PF12624"/>
    </source>
</evidence>
<evidence type="ECO:0000256" key="2">
    <source>
        <dbReference type="SAM" id="Phobius"/>
    </source>
</evidence>
<feature type="transmembrane region" description="Helical" evidence="2">
    <location>
        <begin position="164"/>
        <end position="181"/>
    </location>
</feature>
<dbReference type="AlphaFoldDB" id="A0AAV4MLM6"/>
<accession>A0AAV4MLM6</accession>
<comment type="caution">
    <text evidence="4">The sequence shown here is derived from an EMBL/GenBank/DDBJ whole genome shotgun (WGS) entry which is preliminary data.</text>
</comment>
<dbReference type="InterPro" id="IPR039782">
    <property type="entry name" value="VPS13B"/>
</dbReference>
<evidence type="ECO:0000313" key="5">
    <source>
        <dbReference type="Proteomes" id="UP001054945"/>
    </source>
</evidence>
<evidence type="ECO:0000313" key="4">
    <source>
        <dbReference type="EMBL" id="GIX72371.1"/>
    </source>
</evidence>
<keyword evidence="2" id="KW-0472">Membrane</keyword>
<reference evidence="4 5" key="1">
    <citation type="submission" date="2021-06" db="EMBL/GenBank/DDBJ databases">
        <title>Caerostris extrusa draft genome.</title>
        <authorList>
            <person name="Kono N."/>
            <person name="Arakawa K."/>
        </authorList>
    </citation>
    <scope>NUCLEOTIDE SEQUENCE [LARGE SCALE GENOMIC DNA]</scope>
</reference>
<sequence>MFSLWGGDAVFCNLDLRLDVLEQELQLPFTFVNGHIHELRIHIPWTKLGSEPVVITINTIECILKLSTDNDDQDSDRQKTLNLKKTFYEMLVEKSKLIKTHFYIVALLLGVYIVFINRLTPTLHNGNNITSQENAKNYEDDSEIKAGLPEEESGDTEMFSQDDSWLVGLVFLCLMLELYGVL</sequence>
<dbReference type="EMBL" id="BPLR01019843">
    <property type="protein sequence ID" value="GIX72371.1"/>
    <property type="molecule type" value="Genomic_DNA"/>
</dbReference>
<dbReference type="InterPro" id="IPR026854">
    <property type="entry name" value="VPS13_N"/>
</dbReference>
<protein>
    <submittedName>
        <fullName evidence="4">Vacuolar protein sorting-associated protein 13B</fullName>
    </submittedName>
</protein>